<feature type="region of interest" description="Disordered" evidence="1">
    <location>
        <begin position="34"/>
        <end position="54"/>
    </location>
</feature>
<dbReference type="RefSeq" id="XP_008711789.1">
    <property type="nucleotide sequence ID" value="XM_008713567.1"/>
</dbReference>
<dbReference type="VEuPathDB" id="FungiDB:HMPREF1541_01267"/>
<name>W2SEF7_CYPE1</name>
<feature type="compositionally biased region" description="Basic residues" evidence="1">
    <location>
        <begin position="45"/>
        <end position="54"/>
    </location>
</feature>
<protein>
    <submittedName>
        <fullName evidence="2">Uncharacterized protein</fullName>
    </submittedName>
</protein>
<accession>W2SEF7</accession>
<feature type="compositionally biased region" description="Polar residues" evidence="1">
    <location>
        <begin position="35"/>
        <end position="44"/>
    </location>
</feature>
<gene>
    <name evidence="2" type="ORF">HMPREF1541_01267</name>
</gene>
<evidence type="ECO:0000313" key="2">
    <source>
        <dbReference type="EMBL" id="ETN47077.1"/>
    </source>
</evidence>
<dbReference type="Proteomes" id="UP000030752">
    <property type="component" value="Unassembled WGS sequence"/>
</dbReference>
<dbReference type="HOGENOM" id="CLU_1777351_0_0_1"/>
<sequence>MNDLPKTQTVICKACGIVHSPRHWADEAKQHCTPAATTAASNKSPKTHQQHKKHELWEDKAGQFIKQFSRSKTAPVFVASSEAEEEEKKKHVERTPAPLLRRSTSLSRRDSSLDMGDGVIDFRDEDGRFAGEWDHVVLKKKGKTLA</sequence>
<keyword evidence="3" id="KW-1185">Reference proteome</keyword>
<evidence type="ECO:0000313" key="3">
    <source>
        <dbReference type="Proteomes" id="UP000030752"/>
    </source>
</evidence>
<evidence type="ECO:0000256" key="1">
    <source>
        <dbReference type="SAM" id="MobiDB-lite"/>
    </source>
</evidence>
<dbReference type="InParanoid" id="W2SEF7"/>
<dbReference type="AlphaFoldDB" id="W2SEF7"/>
<reference evidence="2 3" key="1">
    <citation type="submission" date="2013-03" db="EMBL/GenBank/DDBJ databases">
        <title>The Genome Sequence of Phialophora europaea CBS 101466.</title>
        <authorList>
            <consortium name="The Broad Institute Genomics Platform"/>
            <person name="Cuomo C."/>
            <person name="de Hoog S."/>
            <person name="Gorbushina A."/>
            <person name="Walker B."/>
            <person name="Young S.K."/>
            <person name="Zeng Q."/>
            <person name="Gargeya S."/>
            <person name="Fitzgerald M."/>
            <person name="Haas B."/>
            <person name="Abouelleil A."/>
            <person name="Allen A.W."/>
            <person name="Alvarado L."/>
            <person name="Arachchi H.M."/>
            <person name="Berlin A.M."/>
            <person name="Chapman S.B."/>
            <person name="Gainer-Dewar J."/>
            <person name="Goldberg J."/>
            <person name="Griggs A."/>
            <person name="Gujja S."/>
            <person name="Hansen M."/>
            <person name="Howarth C."/>
            <person name="Imamovic A."/>
            <person name="Ireland A."/>
            <person name="Larimer J."/>
            <person name="McCowan C."/>
            <person name="Murphy C."/>
            <person name="Pearson M."/>
            <person name="Poon T.W."/>
            <person name="Priest M."/>
            <person name="Roberts A."/>
            <person name="Saif S."/>
            <person name="Shea T."/>
            <person name="Sisk P."/>
            <person name="Sykes S."/>
            <person name="Wortman J."/>
            <person name="Nusbaum C."/>
            <person name="Birren B."/>
        </authorList>
    </citation>
    <scope>NUCLEOTIDE SEQUENCE [LARGE SCALE GENOMIC DNA]</scope>
    <source>
        <strain evidence="2 3">CBS 101466</strain>
    </source>
</reference>
<dbReference type="GeneID" id="19968606"/>
<feature type="region of interest" description="Disordered" evidence="1">
    <location>
        <begin position="78"/>
        <end position="118"/>
    </location>
</feature>
<organism evidence="2 3">
    <name type="scientific">Cyphellophora europaea (strain CBS 101466)</name>
    <name type="common">Phialophora europaea</name>
    <dbReference type="NCBI Taxonomy" id="1220924"/>
    <lineage>
        <taxon>Eukaryota</taxon>
        <taxon>Fungi</taxon>
        <taxon>Dikarya</taxon>
        <taxon>Ascomycota</taxon>
        <taxon>Pezizomycotina</taxon>
        <taxon>Eurotiomycetes</taxon>
        <taxon>Chaetothyriomycetidae</taxon>
        <taxon>Chaetothyriales</taxon>
        <taxon>Cyphellophoraceae</taxon>
        <taxon>Cyphellophora</taxon>
    </lineage>
</organism>
<dbReference type="EMBL" id="KB822711">
    <property type="protein sequence ID" value="ETN47077.1"/>
    <property type="molecule type" value="Genomic_DNA"/>
</dbReference>
<proteinExistence type="predicted"/>